<dbReference type="GO" id="GO:0009694">
    <property type="term" value="P:jasmonic acid metabolic process"/>
    <property type="evidence" value="ECO:0007669"/>
    <property type="project" value="TreeGrafter"/>
</dbReference>
<feature type="domain" description="AB hydrolase-1" evidence="1">
    <location>
        <begin position="7"/>
        <end position="202"/>
    </location>
</feature>
<evidence type="ECO:0000313" key="2">
    <source>
        <dbReference type="EMBL" id="KAF8404278.1"/>
    </source>
</evidence>
<evidence type="ECO:0000313" key="3">
    <source>
        <dbReference type="Proteomes" id="UP000655225"/>
    </source>
</evidence>
<protein>
    <recommendedName>
        <fullName evidence="1">AB hydrolase-1 domain-containing protein</fullName>
    </recommendedName>
</protein>
<gene>
    <name evidence="2" type="ORF">HHK36_009160</name>
</gene>
<dbReference type="GO" id="GO:0080030">
    <property type="term" value="F:methyl indole-3-acetate esterase activity"/>
    <property type="evidence" value="ECO:0007669"/>
    <property type="project" value="TreeGrafter"/>
</dbReference>
<name>A0A835DI37_TETSI</name>
<dbReference type="GO" id="GO:0080032">
    <property type="term" value="F:methyl jasmonate esterase activity"/>
    <property type="evidence" value="ECO:0007669"/>
    <property type="project" value="TreeGrafter"/>
</dbReference>
<dbReference type="AlphaFoldDB" id="A0A835DI37"/>
<keyword evidence="3" id="KW-1185">Reference proteome</keyword>
<dbReference type="OrthoDB" id="408373at2759"/>
<dbReference type="Proteomes" id="UP000655225">
    <property type="component" value="Unassembled WGS sequence"/>
</dbReference>
<dbReference type="GO" id="GO:0009696">
    <property type="term" value="P:salicylic acid metabolic process"/>
    <property type="evidence" value="ECO:0007669"/>
    <property type="project" value="TreeGrafter"/>
</dbReference>
<dbReference type="OMA" id="HMAMLTK"/>
<dbReference type="InterPro" id="IPR045889">
    <property type="entry name" value="MES/HNL"/>
</dbReference>
<dbReference type="InterPro" id="IPR029058">
    <property type="entry name" value="AB_hydrolase_fold"/>
</dbReference>
<dbReference type="GO" id="GO:0080031">
    <property type="term" value="F:methyl salicylate esterase activity"/>
    <property type="evidence" value="ECO:0007669"/>
    <property type="project" value="TreeGrafter"/>
</dbReference>
<dbReference type="PANTHER" id="PTHR10992:SF943">
    <property type="entry name" value="METHYLESTERASE 10"/>
    <property type="match status" value="1"/>
</dbReference>
<dbReference type="Gene3D" id="3.40.50.1820">
    <property type="entry name" value="alpha/beta hydrolase"/>
    <property type="match status" value="2"/>
</dbReference>
<dbReference type="Pfam" id="PF12697">
    <property type="entry name" value="Abhydrolase_6"/>
    <property type="match status" value="1"/>
</dbReference>
<proteinExistence type="predicted"/>
<sequence>MGSMKHFVLVHGACHGAWCWHKLVTLLKLAGHKATALDLGASGINPKRIDEIVSISDYLQPLMEFLASLPQEEKVILAGHSFGGFCVSLAMERFPGNISVAVFVTAFMPSITNQPGPIVQEDLTLATMLVRPTGLFIEELSKESLLSEEKFGSVSRVYVVCDKDEVIKEDYQRWMIDNSPVKEVKLITGADHMPMFSKPQELFLCFIEIAERYA</sequence>
<organism evidence="2 3">
    <name type="scientific">Tetracentron sinense</name>
    <name type="common">Spur-leaf</name>
    <dbReference type="NCBI Taxonomy" id="13715"/>
    <lineage>
        <taxon>Eukaryota</taxon>
        <taxon>Viridiplantae</taxon>
        <taxon>Streptophyta</taxon>
        <taxon>Embryophyta</taxon>
        <taxon>Tracheophyta</taxon>
        <taxon>Spermatophyta</taxon>
        <taxon>Magnoliopsida</taxon>
        <taxon>Trochodendrales</taxon>
        <taxon>Trochodendraceae</taxon>
        <taxon>Tetracentron</taxon>
    </lineage>
</organism>
<evidence type="ECO:0000259" key="1">
    <source>
        <dbReference type="Pfam" id="PF12697"/>
    </source>
</evidence>
<reference evidence="2 3" key="1">
    <citation type="submission" date="2020-04" db="EMBL/GenBank/DDBJ databases">
        <title>Plant Genome Project.</title>
        <authorList>
            <person name="Zhang R.-G."/>
        </authorList>
    </citation>
    <scope>NUCLEOTIDE SEQUENCE [LARGE SCALE GENOMIC DNA]</scope>
    <source>
        <strain evidence="2">YNK0</strain>
        <tissue evidence="2">Leaf</tissue>
    </source>
</reference>
<accession>A0A835DI37</accession>
<comment type="caution">
    <text evidence="2">The sequence shown here is derived from an EMBL/GenBank/DDBJ whole genome shotgun (WGS) entry which is preliminary data.</text>
</comment>
<dbReference type="PANTHER" id="PTHR10992">
    <property type="entry name" value="METHYLESTERASE FAMILY MEMBER"/>
    <property type="match status" value="1"/>
</dbReference>
<dbReference type="EMBL" id="JABCRI010000006">
    <property type="protein sequence ID" value="KAF8404278.1"/>
    <property type="molecule type" value="Genomic_DNA"/>
</dbReference>
<dbReference type="SUPFAM" id="SSF53474">
    <property type="entry name" value="alpha/beta-Hydrolases"/>
    <property type="match status" value="1"/>
</dbReference>
<dbReference type="InterPro" id="IPR000073">
    <property type="entry name" value="AB_hydrolase_1"/>
</dbReference>